<protein>
    <submittedName>
        <fullName evidence="1">Uncharacterized protein</fullName>
    </submittedName>
</protein>
<dbReference type="AlphaFoldDB" id="A0A2T6ZEX5"/>
<proteinExistence type="predicted"/>
<gene>
    <name evidence="1" type="ORF">B9Z19DRAFT_1196510</name>
</gene>
<evidence type="ECO:0000313" key="2">
    <source>
        <dbReference type="Proteomes" id="UP000244722"/>
    </source>
</evidence>
<dbReference type="EMBL" id="NESQ01000326">
    <property type="protein sequence ID" value="PUU74033.1"/>
    <property type="molecule type" value="Genomic_DNA"/>
</dbReference>
<comment type="caution">
    <text evidence="1">The sequence shown here is derived from an EMBL/GenBank/DDBJ whole genome shotgun (WGS) entry which is preliminary data.</text>
</comment>
<reference evidence="1 2" key="1">
    <citation type="submission" date="2017-04" db="EMBL/GenBank/DDBJ databases">
        <title>Draft genome sequence of Tuber borchii Vittad., a whitish edible truffle.</title>
        <authorList>
            <consortium name="DOE Joint Genome Institute"/>
            <person name="Murat C."/>
            <person name="Kuo A."/>
            <person name="Barry K.W."/>
            <person name="Clum A."/>
            <person name="Dockter R.B."/>
            <person name="Fauchery L."/>
            <person name="Iotti M."/>
            <person name="Kohler A."/>
            <person name="Labutti K."/>
            <person name="Lindquist E.A."/>
            <person name="Lipzen A."/>
            <person name="Ohm R.A."/>
            <person name="Wang M."/>
            <person name="Grigoriev I.V."/>
            <person name="Zambonelli A."/>
            <person name="Martin F.M."/>
        </authorList>
    </citation>
    <scope>NUCLEOTIDE SEQUENCE [LARGE SCALE GENOMIC DNA]</scope>
    <source>
        <strain evidence="1 2">Tbo3840</strain>
    </source>
</reference>
<dbReference type="Proteomes" id="UP000244722">
    <property type="component" value="Unassembled WGS sequence"/>
</dbReference>
<accession>A0A2T6ZEX5</accession>
<evidence type="ECO:0000313" key="1">
    <source>
        <dbReference type="EMBL" id="PUU74033.1"/>
    </source>
</evidence>
<sequence length="178" mass="19852">MDSNVQIAHRQLIDSVFVSDSQEANERAIVALAHVHSFEGIAIDQKSQHAQYNVLSSAAIHLKPLVIPNDARHESLKIPRMAAILTVFHMGLFRLHESRLSVIADIGNEAWGRSIGYNTCPGQPRFAYYDTTPTTITRLPTISSPHDHLTKIQNQEFRARAKGLPIARKDNPAVKKNT</sequence>
<organism evidence="1 2">
    <name type="scientific">Tuber borchii</name>
    <name type="common">White truffle</name>
    <dbReference type="NCBI Taxonomy" id="42251"/>
    <lineage>
        <taxon>Eukaryota</taxon>
        <taxon>Fungi</taxon>
        <taxon>Dikarya</taxon>
        <taxon>Ascomycota</taxon>
        <taxon>Pezizomycotina</taxon>
        <taxon>Pezizomycetes</taxon>
        <taxon>Pezizales</taxon>
        <taxon>Tuberaceae</taxon>
        <taxon>Tuber</taxon>
    </lineage>
</organism>
<keyword evidence="2" id="KW-1185">Reference proteome</keyword>
<name>A0A2T6ZEX5_TUBBO</name>